<sequence>MSMPRLDIAAGGCLDGAAGRRGRAMCNLYSMTRTQDEMRRLFEEFEAADHLGNQGPLEEIYPDQPAPILRNGEAGRALAPARWGMPSPKMALEGKKTDRGVTNVRNTASPHWRRWLGVGSRCLVPFTRFAEPHHQTKKNHWFEVADGRPAAFAGIWVPQWTSVRKLKDGETTDDLYAFLTTSPNAEVGAVHPKAMPVILIGADAWRTWLAAGWDEAGALQRPLPDGTLATIAPEEAPSPQQVERQPRLL</sequence>
<evidence type="ECO:0000256" key="2">
    <source>
        <dbReference type="ARBA" id="ARBA00022670"/>
    </source>
</evidence>
<dbReference type="Proteomes" id="UP000035100">
    <property type="component" value="Unassembled WGS sequence"/>
</dbReference>
<evidence type="ECO:0000256" key="5">
    <source>
        <dbReference type="ARBA" id="ARBA00023124"/>
    </source>
</evidence>
<gene>
    <name evidence="9" type="ORF">Wenmar_01338</name>
</gene>
<reference evidence="9 10" key="1">
    <citation type="submission" date="2013-01" db="EMBL/GenBank/DDBJ databases">
        <authorList>
            <person name="Fiebig A."/>
            <person name="Goeker M."/>
            <person name="Klenk H.-P.P."/>
        </authorList>
    </citation>
    <scope>NUCLEOTIDE SEQUENCE [LARGE SCALE GENOMIC DNA]</scope>
    <source>
        <strain evidence="9 10">DSM 24838</strain>
    </source>
</reference>
<dbReference type="STRING" id="1123501.Wenmar_01338"/>
<dbReference type="Pfam" id="PF02586">
    <property type="entry name" value="SRAP"/>
    <property type="match status" value="1"/>
</dbReference>
<evidence type="ECO:0000256" key="6">
    <source>
        <dbReference type="ARBA" id="ARBA00023125"/>
    </source>
</evidence>
<evidence type="ECO:0000313" key="9">
    <source>
        <dbReference type="EMBL" id="KIQ69768.1"/>
    </source>
</evidence>
<dbReference type="GO" id="GO:0006508">
    <property type="term" value="P:proteolysis"/>
    <property type="evidence" value="ECO:0007669"/>
    <property type="project" value="UniProtKB-KW"/>
</dbReference>
<evidence type="ECO:0000256" key="3">
    <source>
        <dbReference type="ARBA" id="ARBA00022763"/>
    </source>
</evidence>
<keyword evidence="3" id="KW-0227">DNA damage</keyword>
<dbReference type="GO" id="GO:0106300">
    <property type="term" value="P:protein-DNA covalent cross-linking repair"/>
    <property type="evidence" value="ECO:0007669"/>
    <property type="project" value="InterPro"/>
</dbReference>
<dbReference type="EMBL" id="AONG01000008">
    <property type="protein sequence ID" value="KIQ69768.1"/>
    <property type="molecule type" value="Genomic_DNA"/>
</dbReference>
<keyword evidence="4 8" id="KW-0378">Hydrolase</keyword>
<organism evidence="9 10">
    <name type="scientific">Wenxinia marina DSM 24838</name>
    <dbReference type="NCBI Taxonomy" id="1123501"/>
    <lineage>
        <taxon>Bacteria</taxon>
        <taxon>Pseudomonadati</taxon>
        <taxon>Pseudomonadota</taxon>
        <taxon>Alphaproteobacteria</taxon>
        <taxon>Rhodobacterales</taxon>
        <taxon>Roseobacteraceae</taxon>
        <taxon>Wenxinia</taxon>
    </lineage>
</organism>
<dbReference type="SUPFAM" id="SSF143081">
    <property type="entry name" value="BB1717-like"/>
    <property type="match status" value="1"/>
</dbReference>
<name>A0A0D0QFJ7_9RHOB</name>
<dbReference type="PATRIC" id="fig|1123501.6.peg.1422"/>
<keyword evidence="7" id="KW-0456">Lyase</keyword>
<dbReference type="Gene3D" id="3.90.1680.20">
    <property type="match status" value="2"/>
</dbReference>
<keyword evidence="10" id="KW-1185">Reference proteome</keyword>
<comment type="similarity">
    <text evidence="1 8">Belongs to the SOS response-associated peptidase family.</text>
</comment>
<dbReference type="GO" id="GO:0016829">
    <property type="term" value="F:lyase activity"/>
    <property type="evidence" value="ECO:0007669"/>
    <property type="project" value="UniProtKB-KW"/>
</dbReference>
<dbReference type="RefSeq" id="WP_229666009.1">
    <property type="nucleotide sequence ID" value="NZ_KN848372.1"/>
</dbReference>
<proteinExistence type="inferred from homology"/>
<keyword evidence="2 8" id="KW-0645">Protease</keyword>
<dbReference type="PANTHER" id="PTHR13604">
    <property type="entry name" value="DC12-RELATED"/>
    <property type="match status" value="1"/>
</dbReference>
<dbReference type="InterPro" id="IPR036590">
    <property type="entry name" value="SRAP-like"/>
</dbReference>
<evidence type="ECO:0000256" key="4">
    <source>
        <dbReference type="ARBA" id="ARBA00022801"/>
    </source>
</evidence>
<accession>A0A0D0QFJ7</accession>
<keyword evidence="6" id="KW-0238">DNA-binding</keyword>
<evidence type="ECO:0000313" key="10">
    <source>
        <dbReference type="Proteomes" id="UP000035100"/>
    </source>
</evidence>
<dbReference type="PANTHER" id="PTHR13604:SF0">
    <property type="entry name" value="ABASIC SITE PROCESSING PROTEIN HMCES"/>
    <property type="match status" value="1"/>
</dbReference>
<evidence type="ECO:0000256" key="7">
    <source>
        <dbReference type="ARBA" id="ARBA00023239"/>
    </source>
</evidence>
<comment type="caution">
    <text evidence="9">The sequence shown here is derived from an EMBL/GenBank/DDBJ whole genome shotgun (WGS) entry which is preliminary data.</text>
</comment>
<evidence type="ECO:0000256" key="8">
    <source>
        <dbReference type="RuleBase" id="RU364100"/>
    </source>
</evidence>
<dbReference type="EC" id="3.4.-.-" evidence="8"/>
<keyword evidence="5" id="KW-0190">Covalent protein-DNA linkage</keyword>
<evidence type="ECO:0000256" key="1">
    <source>
        <dbReference type="ARBA" id="ARBA00008136"/>
    </source>
</evidence>
<dbReference type="GO" id="GO:0008233">
    <property type="term" value="F:peptidase activity"/>
    <property type="evidence" value="ECO:0007669"/>
    <property type="project" value="UniProtKB-KW"/>
</dbReference>
<dbReference type="GO" id="GO:0003697">
    <property type="term" value="F:single-stranded DNA binding"/>
    <property type="evidence" value="ECO:0007669"/>
    <property type="project" value="InterPro"/>
</dbReference>
<dbReference type="eggNOG" id="COG2135">
    <property type="taxonomic scope" value="Bacteria"/>
</dbReference>
<dbReference type="AlphaFoldDB" id="A0A0D0QFJ7"/>
<protein>
    <recommendedName>
        <fullName evidence="8">Abasic site processing protein</fullName>
        <ecNumber evidence="8">3.4.-.-</ecNumber>
    </recommendedName>
</protein>
<dbReference type="InterPro" id="IPR003738">
    <property type="entry name" value="SRAP"/>
</dbReference>